<comment type="caution">
    <text evidence="2">The sequence shown here is derived from an EMBL/GenBank/DDBJ whole genome shotgun (WGS) entry which is preliminary data.</text>
</comment>
<dbReference type="Proteomes" id="UP000540191">
    <property type="component" value="Unassembled WGS sequence"/>
</dbReference>
<dbReference type="AlphaFoldDB" id="A0A7W7GQN7"/>
<feature type="signal peptide" evidence="1">
    <location>
        <begin position="1"/>
        <end position="32"/>
    </location>
</feature>
<evidence type="ECO:0000313" key="2">
    <source>
        <dbReference type="EMBL" id="MBB4736535.1"/>
    </source>
</evidence>
<gene>
    <name evidence="2" type="ORF">HDA30_002043</name>
</gene>
<keyword evidence="3" id="KW-1185">Reference proteome</keyword>
<sequence length="180" mass="18576">MNTASTRSARLRRLGAGSVAAVALLAATGCSAVSPIATGIEYSPSDGIVKDVDGIGLRNVGVVSTGEDEKGRVIGSVSNATQQEADVTLDFSGGSAEVTVPAGETVSLEEEEHILDSTGAVPGAMIDGTLKTGSTETDLKVPVLSPTQEEYRDLAPGTVDEKEWTGHLKEETHHYGTEGH</sequence>
<evidence type="ECO:0008006" key="4">
    <source>
        <dbReference type="Google" id="ProtNLM"/>
    </source>
</evidence>
<dbReference type="PROSITE" id="PS51257">
    <property type="entry name" value="PROKAR_LIPOPROTEIN"/>
    <property type="match status" value="1"/>
</dbReference>
<proteinExistence type="predicted"/>
<protein>
    <recommendedName>
        <fullName evidence="4">DNA modification methylase</fullName>
    </recommendedName>
</protein>
<reference evidence="2 3" key="1">
    <citation type="submission" date="2020-08" db="EMBL/GenBank/DDBJ databases">
        <title>Sequencing the genomes of 1000 actinobacteria strains.</title>
        <authorList>
            <person name="Klenk H.-P."/>
        </authorList>
    </citation>
    <scope>NUCLEOTIDE SEQUENCE [LARGE SCALE GENOMIC DNA]</scope>
    <source>
        <strain evidence="2 3">DSM 23974</strain>
    </source>
</reference>
<evidence type="ECO:0000313" key="3">
    <source>
        <dbReference type="Proteomes" id="UP000540191"/>
    </source>
</evidence>
<evidence type="ECO:0000256" key="1">
    <source>
        <dbReference type="SAM" id="SignalP"/>
    </source>
</evidence>
<accession>A0A7W7GQN7</accession>
<feature type="chain" id="PRO_5031070670" description="DNA modification methylase" evidence="1">
    <location>
        <begin position="33"/>
        <end position="180"/>
    </location>
</feature>
<organism evidence="2 3">
    <name type="scientific">Micrococcus cohnii</name>
    <dbReference type="NCBI Taxonomy" id="993416"/>
    <lineage>
        <taxon>Bacteria</taxon>
        <taxon>Bacillati</taxon>
        <taxon>Actinomycetota</taxon>
        <taxon>Actinomycetes</taxon>
        <taxon>Micrococcales</taxon>
        <taxon>Micrococcaceae</taxon>
        <taxon>Micrococcus</taxon>
    </lineage>
</organism>
<dbReference type="RefSeq" id="WP_184242196.1">
    <property type="nucleotide sequence ID" value="NZ_JACHNA010000001.1"/>
</dbReference>
<keyword evidence="1" id="KW-0732">Signal</keyword>
<name>A0A7W7GQN7_9MICC</name>
<dbReference type="EMBL" id="JACHNA010000001">
    <property type="protein sequence ID" value="MBB4736535.1"/>
    <property type="molecule type" value="Genomic_DNA"/>
</dbReference>